<dbReference type="EMBL" id="CP144692">
    <property type="protein sequence ID" value="WVY97191.1"/>
    <property type="molecule type" value="Genomic_DNA"/>
</dbReference>
<name>A0AAQ3MUD7_VIGMU</name>
<reference evidence="2 3" key="1">
    <citation type="journal article" date="2023" name="Life. Sci Alliance">
        <title>Evolutionary insights into 3D genome organization and epigenetic landscape of Vigna mungo.</title>
        <authorList>
            <person name="Junaid A."/>
            <person name="Singh B."/>
            <person name="Bhatia S."/>
        </authorList>
    </citation>
    <scope>NUCLEOTIDE SEQUENCE [LARGE SCALE GENOMIC DNA]</scope>
    <source>
        <strain evidence="2">Urdbean</strain>
    </source>
</reference>
<dbReference type="Proteomes" id="UP001374535">
    <property type="component" value="Chromosome 9"/>
</dbReference>
<accession>A0AAQ3MUD7</accession>
<keyword evidence="3" id="KW-1185">Reference proteome</keyword>
<evidence type="ECO:0000256" key="1">
    <source>
        <dbReference type="SAM" id="MobiDB-lite"/>
    </source>
</evidence>
<sequence length="136" mass="15813">MTEFHIARMSVSSNPHSRHQEDNCKSRKDNPIAIYVVNFIKYTHSTKHKTWECDIAPTKSYVHPLLNWIKICEDTLCTCHSPVNYCRKQVKCITFTLNQSLSNQQSDKNYQTKKGGCTLNNTFGVFRSSFTIMFRV</sequence>
<proteinExistence type="predicted"/>
<organism evidence="2 3">
    <name type="scientific">Vigna mungo</name>
    <name type="common">Black gram</name>
    <name type="synonym">Phaseolus mungo</name>
    <dbReference type="NCBI Taxonomy" id="3915"/>
    <lineage>
        <taxon>Eukaryota</taxon>
        <taxon>Viridiplantae</taxon>
        <taxon>Streptophyta</taxon>
        <taxon>Embryophyta</taxon>
        <taxon>Tracheophyta</taxon>
        <taxon>Spermatophyta</taxon>
        <taxon>Magnoliopsida</taxon>
        <taxon>eudicotyledons</taxon>
        <taxon>Gunneridae</taxon>
        <taxon>Pentapetalae</taxon>
        <taxon>rosids</taxon>
        <taxon>fabids</taxon>
        <taxon>Fabales</taxon>
        <taxon>Fabaceae</taxon>
        <taxon>Papilionoideae</taxon>
        <taxon>50 kb inversion clade</taxon>
        <taxon>NPAAA clade</taxon>
        <taxon>indigoferoid/millettioid clade</taxon>
        <taxon>Phaseoleae</taxon>
        <taxon>Vigna</taxon>
    </lineage>
</organism>
<gene>
    <name evidence="2" type="ORF">V8G54_029342</name>
</gene>
<protein>
    <submittedName>
        <fullName evidence="2">Uncharacterized protein</fullName>
    </submittedName>
</protein>
<evidence type="ECO:0000313" key="2">
    <source>
        <dbReference type="EMBL" id="WVY97191.1"/>
    </source>
</evidence>
<dbReference type="AlphaFoldDB" id="A0AAQ3MUD7"/>
<feature type="region of interest" description="Disordered" evidence="1">
    <location>
        <begin position="1"/>
        <end position="25"/>
    </location>
</feature>
<evidence type="ECO:0000313" key="3">
    <source>
        <dbReference type="Proteomes" id="UP001374535"/>
    </source>
</evidence>